<dbReference type="EMBL" id="SRLO01000696">
    <property type="protein sequence ID" value="TNN48466.1"/>
    <property type="molecule type" value="Genomic_DNA"/>
</dbReference>
<keyword evidence="2" id="KW-1185">Reference proteome</keyword>
<dbReference type="AlphaFoldDB" id="A0A4Z2G4G5"/>
<accession>A0A4Z2G4G5</accession>
<organism evidence="1 2">
    <name type="scientific">Liparis tanakae</name>
    <name type="common">Tanaka's snailfish</name>
    <dbReference type="NCBI Taxonomy" id="230148"/>
    <lineage>
        <taxon>Eukaryota</taxon>
        <taxon>Metazoa</taxon>
        <taxon>Chordata</taxon>
        <taxon>Craniata</taxon>
        <taxon>Vertebrata</taxon>
        <taxon>Euteleostomi</taxon>
        <taxon>Actinopterygii</taxon>
        <taxon>Neopterygii</taxon>
        <taxon>Teleostei</taxon>
        <taxon>Neoteleostei</taxon>
        <taxon>Acanthomorphata</taxon>
        <taxon>Eupercaria</taxon>
        <taxon>Perciformes</taxon>
        <taxon>Cottioidei</taxon>
        <taxon>Cottales</taxon>
        <taxon>Liparidae</taxon>
        <taxon>Liparis</taxon>
    </lineage>
</organism>
<reference evidence="1 2" key="1">
    <citation type="submission" date="2019-03" db="EMBL/GenBank/DDBJ databases">
        <title>First draft genome of Liparis tanakae, snailfish: a comprehensive survey of snailfish specific genes.</title>
        <authorList>
            <person name="Kim W."/>
            <person name="Song I."/>
            <person name="Jeong J.-H."/>
            <person name="Kim D."/>
            <person name="Kim S."/>
            <person name="Ryu S."/>
            <person name="Song J.Y."/>
            <person name="Lee S.K."/>
        </authorList>
    </citation>
    <scope>NUCLEOTIDE SEQUENCE [LARGE SCALE GENOMIC DNA]</scope>
    <source>
        <tissue evidence="1">Muscle</tissue>
    </source>
</reference>
<evidence type="ECO:0000313" key="1">
    <source>
        <dbReference type="EMBL" id="TNN48466.1"/>
    </source>
</evidence>
<evidence type="ECO:0000313" key="2">
    <source>
        <dbReference type="Proteomes" id="UP000314294"/>
    </source>
</evidence>
<comment type="caution">
    <text evidence="1">The sequence shown here is derived from an EMBL/GenBank/DDBJ whole genome shotgun (WGS) entry which is preliminary data.</text>
</comment>
<dbReference type="Proteomes" id="UP000314294">
    <property type="component" value="Unassembled WGS sequence"/>
</dbReference>
<sequence>MNGLIVDAGRQLGRRSAAAAGMTVWSELWRWGGAPEAAGSLLFHSRDNLRVKGQDMTRNPRVPAR</sequence>
<proteinExistence type="predicted"/>
<gene>
    <name evidence="1" type="ORF">EYF80_041340</name>
</gene>
<name>A0A4Z2G4G5_9TELE</name>
<protein>
    <submittedName>
        <fullName evidence="1">Uncharacterized protein</fullName>
    </submittedName>
</protein>